<dbReference type="AlphaFoldDB" id="A0A3L8PQE8"/>
<gene>
    <name evidence="2" type="ORF">D5018_21490</name>
</gene>
<keyword evidence="1" id="KW-0732">Signal</keyword>
<evidence type="ECO:0000313" key="3">
    <source>
        <dbReference type="Proteomes" id="UP000281474"/>
    </source>
</evidence>
<feature type="chain" id="PRO_5018206673" evidence="1">
    <location>
        <begin position="25"/>
        <end position="121"/>
    </location>
</feature>
<dbReference type="EMBL" id="QZEI01000219">
    <property type="protein sequence ID" value="RLV57645.1"/>
    <property type="molecule type" value="Genomic_DNA"/>
</dbReference>
<dbReference type="RefSeq" id="WP_121840993.1">
    <property type="nucleotide sequence ID" value="NZ_ML014968.1"/>
</dbReference>
<protein>
    <submittedName>
        <fullName evidence="2">Uncharacterized protein</fullName>
    </submittedName>
</protein>
<evidence type="ECO:0000256" key="1">
    <source>
        <dbReference type="SAM" id="SignalP"/>
    </source>
</evidence>
<organism evidence="2 3">
    <name type="scientific">Parashewanella curva</name>
    <dbReference type="NCBI Taxonomy" id="2338552"/>
    <lineage>
        <taxon>Bacteria</taxon>
        <taxon>Pseudomonadati</taxon>
        <taxon>Pseudomonadota</taxon>
        <taxon>Gammaproteobacteria</taxon>
        <taxon>Alteromonadales</taxon>
        <taxon>Shewanellaceae</taxon>
        <taxon>Parashewanella</taxon>
    </lineage>
</organism>
<evidence type="ECO:0000313" key="2">
    <source>
        <dbReference type="EMBL" id="RLV57645.1"/>
    </source>
</evidence>
<proteinExistence type="predicted"/>
<accession>A0A3L8PQE8</accession>
<dbReference type="Proteomes" id="UP000281474">
    <property type="component" value="Unassembled WGS sequence"/>
</dbReference>
<feature type="signal peptide" evidence="1">
    <location>
        <begin position="1"/>
        <end position="24"/>
    </location>
</feature>
<reference evidence="2 3" key="1">
    <citation type="submission" date="2018-09" db="EMBL/GenBank/DDBJ databases">
        <title>Phylogeny of the Shewanellaceae, and recommendation for two new genera, Pseudoshewanella and Parashewanella.</title>
        <authorList>
            <person name="Wang G."/>
        </authorList>
    </citation>
    <scope>NUCLEOTIDE SEQUENCE [LARGE SCALE GENOMIC DNA]</scope>
    <source>
        <strain evidence="2 3">C51</strain>
    </source>
</reference>
<name>A0A3L8PQE8_9GAMM</name>
<keyword evidence="3" id="KW-1185">Reference proteome</keyword>
<sequence>MKTKCVISITALLVSSSLSFYSVAASIQSQENLTSRVISLQPSNFSTPNDNGSATCNKNMPDYATCIPVTNTSKLGLTITADRGGVNDQALPAQSLIFLANKTELINSLILTVKNLKHPLI</sequence>
<comment type="caution">
    <text evidence="2">The sequence shown here is derived from an EMBL/GenBank/DDBJ whole genome shotgun (WGS) entry which is preliminary data.</text>
</comment>